<dbReference type="Pfam" id="PF03466">
    <property type="entry name" value="LysR_substrate"/>
    <property type="match status" value="1"/>
</dbReference>
<dbReference type="AlphaFoldDB" id="A0A7C9RKE3"/>
<dbReference type="InterPro" id="IPR000847">
    <property type="entry name" value="LysR_HTH_N"/>
</dbReference>
<dbReference type="PANTHER" id="PTHR30537">
    <property type="entry name" value="HTH-TYPE TRANSCRIPTIONAL REGULATOR"/>
    <property type="match status" value="1"/>
</dbReference>
<proteinExistence type="inferred from homology"/>
<dbReference type="CDD" id="cd08471">
    <property type="entry name" value="PBP2_CrgA_like_2"/>
    <property type="match status" value="1"/>
</dbReference>
<dbReference type="InterPro" id="IPR005119">
    <property type="entry name" value="LysR_subst-bd"/>
</dbReference>
<keyword evidence="9" id="KW-1185">Reference proteome</keyword>
<feature type="region of interest" description="Disordered" evidence="6">
    <location>
        <begin position="296"/>
        <end position="336"/>
    </location>
</feature>
<evidence type="ECO:0000256" key="2">
    <source>
        <dbReference type="ARBA" id="ARBA00009437"/>
    </source>
</evidence>
<sequence length="336" mass="36031">MDRIEAMTLLVATVEKGSLSAAGRALGVPLATVSRKVSDLEAHLRTKLLNRSNRRLTLTDAGEAYVAASKRILQQINEAERAAAGEYIAPRGDLVVTAPIVFGRLHMVPPIAAFLEAYPEVDVRLALADRVTNLMEEHIDAALRISLLPDSTLLATKVGEIRRVVCGSPAYFDKHGTPAKPADLSELSCITFEGQSNPQSWNFGTAKAPVVVPVHSRLIATTAEASIDAAKLGAGVTRVLSYQVEDAVRKGELVTILEDFEPPPIPVSLVYRGGGMIPLKLRAFLDFMTPRLRASLSQAKSRSAKPQGRPEENEADTAPAASTGPRKSRKAADQSA</sequence>
<dbReference type="FunFam" id="1.10.10.10:FF:000001">
    <property type="entry name" value="LysR family transcriptional regulator"/>
    <property type="match status" value="1"/>
</dbReference>
<keyword evidence="3" id="KW-0805">Transcription regulation</keyword>
<dbReference type="PROSITE" id="PS50931">
    <property type="entry name" value="HTH_LYSR"/>
    <property type="match status" value="1"/>
</dbReference>
<dbReference type="InterPro" id="IPR036390">
    <property type="entry name" value="WH_DNA-bd_sf"/>
</dbReference>
<gene>
    <name evidence="8" type="ORF">G4V63_32105</name>
</gene>
<dbReference type="GO" id="GO:0043565">
    <property type="term" value="F:sequence-specific DNA binding"/>
    <property type="evidence" value="ECO:0007669"/>
    <property type="project" value="TreeGrafter"/>
</dbReference>
<accession>A0A7C9RKE3</accession>
<comment type="caution">
    <text evidence="8">The sequence shown here is derived from an EMBL/GenBank/DDBJ whole genome shotgun (WGS) entry which is preliminary data.</text>
</comment>
<evidence type="ECO:0000259" key="7">
    <source>
        <dbReference type="PROSITE" id="PS50931"/>
    </source>
</evidence>
<comment type="function">
    <text evidence="1">NodD regulates the expression of the nodABCFE genes which encode other nodulation proteins. NodD is also a negative regulator of its own expression. Binds flavonoids as inducers.</text>
</comment>
<dbReference type="Gene3D" id="3.40.190.290">
    <property type="match status" value="1"/>
</dbReference>
<comment type="similarity">
    <text evidence="2">Belongs to the LysR transcriptional regulatory family.</text>
</comment>
<dbReference type="InterPro" id="IPR058163">
    <property type="entry name" value="LysR-type_TF_proteobact-type"/>
</dbReference>
<dbReference type="PANTHER" id="PTHR30537:SF5">
    <property type="entry name" value="HTH-TYPE TRANSCRIPTIONAL ACTIVATOR TTDR-RELATED"/>
    <property type="match status" value="1"/>
</dbReference>
<evidence type="ECO:0000256" key="6">
    <source>
        <dbReference type="SAM" id="MobiDB-lite"/>
    </source>
</evidence>
<evidence type="ECO:0000256" key="5">
    <source>
        <dbReference type="ARBA" id="ARBA00023163"/>
    </source>
</evidence>
<reference evidence="8" key="1">
    <citation type="submission" date="2020-02" db="EMBL/GenBank/DDBJ databases">
        <title>Draft genome sequence of Candidatus Afipia apatlaquensis IBT-C3, a potential strain for decolorization of textile dyes.</title>
        <authorList>
            <person name="Sanchez-Reyes A."/>
            <person name="Breton-Deval L."/>
            <person name="Mangelson H."/>
            <person name="Sanchez-Flores A."/>
        </authorList>
    </citation>
    <scope>NUCLEOTIDE SEQUENCE [LARGE SCALE GENOMIC DNA]</scope>
    <source>
        <strain evidence="8">IBT-C3</strain>
    </source>
</reference>
<keyword evidence="5" id="KW-0804">Transcription</keyword>
<evidence type="ECO:0000256" key="3">
    <source>
        <dbReference type="ARBA" id="ARBA00023015"/>
    </source>
</evidence>
<dbReference type="Gene3D" id="1.10.10.10">
    <property type="entry name" value="Winged helix-like DNA-binding domain superfamily/Winged helix DNA-binding domain"/>
    <property type="match status" value="1"/>
</dbReference>
<evidence type="ECO:0000256" key="4">
    <source>
        <dbReference type="ARBA" id="ARBA00023125"/>
    </source>
</evidence>
<dbReference type="GO" id="GO:0003700">
    <property type="term" value="F:DNA-binding transcription factor activity"/>
    <property type="evidence" value="ECO:0007669"/>
    <property type="project" value="InterPro"/>
</dbReference>
<keyword evidence="4" id="KW-0238">DNA-binding</keyword>
<feature type="domain" description="HTH lysR-type" evidence="7">
    <location>
        <begin position="1"/>
        <end position="59"/>
    </location>
</feature>
<dbReference type="EMBL" id="JAAMRR010001646">
    <property type="protein sequence ID" value="NGX99665.1"/>
    <property type="molecule type" value="Genomic_DNA"/>
</dbReference>
<dbReference type="GO" id="GO:0006351">
    <property type="term" value="P:DNA-templated transcription"/>
    <property type="evidence" value="ECO:0007669"/>
    <property type="project" value="TreeGrafter"/>
</dbReference>
<dbReference type="Proteomes" id="UP000480266">
    <property type="component" value="Unassembled WGS sequence"/>
</dbReference>
<dbReference type="SUPFAM" id="SSF46785">
    <property type="entry name" value="Winged helix' DNA-binding domain"/>
    <property type="match status" value="1"/>
</dbReference>
<evidence type="ECO:0000313" key="9">
    <source>
        <dbReference type="Proteomes" id="UP000480266"/>
    </source>
</evidence>
<evidence type="ECO:0000313" key="8">
    <source>
        <dbReference type="EMBL" id="NGX99665.1"/>
    </source>
</evidence>
<dbReference type="SUPFAM" id="SSF53850">
    <property type="entry name" value="Periplasmic binding protein-like II"/>
    <property type="match status" value="1"/>
</dbReference>
<protein>
    <submittedName>
        <fullName evidence="8">LysR family transcriptional regulator</fullName>
    </submittedName>
</protein>
<organism evidence="8 9">
    <name type="scientific">Candidatus Afipia apatlaquensis</name>
    <dbReference type="NCBI Taxonomy" id="2712852"/>
    <lineage>
        <taxon>Bacteria</taxon>
        <taxon>Pseudomonadati</taxon>
        <taxon>Pseudomonadota</taxon>
        <taxon>Alphaproteobacteria</taxon>
        <taxon>Hyphomicrobiales</taxon>
        <taxon>Nitrobacteraceae</taxon>
        <taxon>Afipia</taxon>
    </lineage>
</organism>
<dbReference type="Pfam" id="PF00126">
    <property type="entry name" value="HTH_1"/>
    <property type="match status" value="1"/>
</dbReference>
<evidence type="ECO:0000256" key="1">
    <source>
        <dbReference type="ARBA" id="ARBA00003502"/>
    </source>
</evidence>
<dbReference type="InterPro" id="IPR036388">
    <property type="entry name" value="WH-like_DNA-bd_sf"/>
</dbReference>
<name>A0A7C9RKE3_9BRAD</name>